<evidence type="ECO:0000313" key="2">
    <source>
        <dbReference type="Proteomes" id="UP000252415"/>
    </source>
</evidence>
<sequence length="121" mass="14184">MRVDEEILVTCDVCQAQDLVRIENLLDFQCKNCDTPVLVIKHDIHEQVLKEIDAAVDNLDHVIGSAMYGFMSPREARDWLEHDANNISDTLNKAREYIKDMQKEKSYWMKQSMVTKYLYKS</sequence>
<protein>
    <submittedName>
        <fullName evidence="1">Uncharacterized protein</fullName>
    </submittedName>
</protein>
<comment type="caution">
    <text evidence="1">The sequence shown here is derived from an EMBL/GenBank/DDBJ whole genome shotgun (WGS) entry which is preliminary data.</text>
</comment>
<organism evidence="1 2">
    <name type="scientific">Paenibacillus prosopidis</name>
    <dbReference type="NCBI Taxonomy" id="630520"/>
    <lineage>
        <taxon>Bacteria</taxon>
        <taxon>Bacillati</taxon>
        <taxon>Bacillota</taxon>
        <taxon>Bacilli</taxon>
        <taxon>Bacillales</taxon>
        <taxon>Paenibacillaceae</taxon>
        <taxon>Paenibacillus</taxon>
    </lineage>
</organism>
<reference evidence="1 2" key="1">
    <citation type="submission" date="2018-07" db="EMBL/GenBank/DDBJ databases">
        <title>Genomic Encyclopedia of Type Strains, Phase III (KMG-III): the genomes of soil and plant-associated and newly described type strains.</title>
        <authorList>
            <person name="Whitman W."/>
        </authorList>
    </citation>
    <scope>NUCLEOTIDE SEQUENCE [LARGE SCALE GENOMIC DNA]</scope>
    <source>
        <strain evidence="1 2">CECT 7506</strain>
    </source>
</reference>
<dbReference type="OrthoDB" id="2624101at2"/>
<accession>A0A368VL55</accession>
<proteinExistence type="predicted"/>
<dbReference type="Proteomes" id="UP000252415">
    <property type="component" value="Unassembled WGS sequence"/>
</dbReference>
<gene>
    <name evidence="1" type="ORF">DFP97_12235</name>
</gene>
<keyword evidence="2" id="KW-1185">Reference proteome</keyword>
<dbReference type="AlphaFoldDB" id="A0A368VL55"/>
<dbReference type="EMBL" id="QPJD01000022">
    <property type="protein sequence ID" value="RCW41599.1"/>
    <property type="molecule type" value="Genomic_DNA"/>
</dbReference>
<dbReference type="RefSeq" id="WP_114383698.1">
    <property type="nucleotide sequence ID" value="NZ_QPJD01000022.1"/>
</dbReference>
<evidence type="ECO:0000313" key="1">
    <source>
        <dbReference type="EMBL" id="RCW41599.1"/>
    </source>
</evidence>
<name>A0A368VL55_9BACL</name>